<dbReference type="AlphaFoldDB" id="A0AAD9M527"/>
<keyword evidence="4" id="KW-1185">Reference proteome</keyword>
<dbReference type="Proteomes" id="UP001232148">
    <property type="component" value="Unassembled WGS sequence"/>
</dbReference>
<name>A0AAD9M527_9PEZI</name>
<dbReference type="GO" id="GO:0016407">
    <property type="term" value="F:acetyltransferase activity"/>
    <property type="evidence" value="ECO:0007669"/>
    <property type="project" value="InterPro"/>
</dbReference>
<protein>
    <submittedName>
        <fullName evidence="3">Cysteine proteinase</fullName>
    </submittedName>
</protein>
<reference evidence="3" key="1">
    <citation type="submission" date="2021-06" db="EMBL/GenBank/DDBJ databases">
        <title>Comparative genomics, transcriptomics and evolutionary studies reveal genomic signatures of adaptation to plant cell wall in hemibiotrophic fungi.</title>
        <authorList>
            <consortium name="DOE Joint Genome Institute"/>
            <person name="Baroncelli R."/>
            <person name="Diaz J.F."/>
            <person name="Benocci T."/>
            <person name="Peng M."/>
            <person name="Battaglia E."/>
            <person name="Haridas S."/>
            <person name="Andreopoulos W."/>
            <person name="Labutti K."/>
            <person name="Pangilinan J."/>
            <person name="Floch G.L."/>
            <person name="Makela M.R."/>
            <person name="Henrissat B."/>
            <person name="Grigoriev I.V."/>
            <person name="Crouch J.A."/>
            <person name="De Vries R.P."/>
            <person name="Sukno S.A."/>
            <person name="Thon M.R."/>
        </authorList>
    </citation>
    <scope>NUCLEOTIDE SEQUENCE</scope>
    <source>
        <strain evidence="3">MAFF235873</strain>
    </source>
</reference>
<evidence type="ECO:0000256" key="1">
    <source>
        <dbReference type="ARBA" id="ARBA00006547"/>
    </source>
</evidence>
<keyword evidence="2" id="KW-0012">Acyltransferase</keyword>
<dbReference type="InterPro" id="IPR001447">
    <property type="entry name" value="Arylamine_N-AcTrfase"/>
</dbReference>
<evidence type="ECO:0000256" key="2">
    <source>
        <dbReference type="RuleBase" id="RU003452"/>
    </source>
</evidence>
<accession>A0AAD9M527</accession>
<comment type="caution">
    <text evidence="3">The sequence shown here is derived from an EMBL/GenBank/DDBJ whole genome shotgun (WGS) entry which is preliminary data.</text>
</comment>
<dbReference type="InterPro" id="IPR038765">
    <property type="entry name" value="Papain-like_cys_pep_sf"/>
</dbReference>
<evidence type="ECO:0000313" key="4">
    <source>
        <dbReference type="Proteomes" id="UP001232148"/>
    </source>
</evidence>
<dbReference type="Pfam" id="PF00797">
    <property type="entry name" value="Acetyltransf_2"/>
    <property type="match status" value="1"/>
</dbReference>
<comment type="similarity">
    <text evidence="1 2">Belongs to the arylamine N-acetyltransferase family.</text>
</comment>
<proteinExistence type="inferred from homology"/>
<dbReference type="PRINTS" id="PR01543">
    <property type="entry name" value="ANATRNSFRASE"/>
</dbReference>
<dbReference type="SUPFAM" id="SSF54001">
    <property type="entry name" value="Cysteine proteinases"/>
    <property type="match status" value="1"/>
</dbReference>
<organism evidence="3 4">
    <name type="scientific">Colletotrichum zoysiae</name>
    <dbReference type="NCBI Taxonomy" id="1216348"/>
    <lineage>
        <taxon>Eukaryota</taxon>
        <taxon>Fungi</taxon>
        <taxon>Dikarya</taxon>
        <taxon>Ascomycota</taxon>
        <taxon>Pezizomycotina</taxon>
        <taxon>Sordariomycetes</taxon>
        <taxon>Hypocreomycetidae</taxon>
        <taxon>Glomerellales</taxon>
        <taxon>Glomerellaceae</taxon>
        <taxon>Colletotrichum</taxon>
        <taxon>Colletotrichum graminicola species complex</taxon>
    </lineage>
</organism>
<dbReference type="Gene3D" id="3.30.2140.20">
    <property type="match status" value="1"/>
</dbReference>
<dbReference type="PANTHER" id="PTHR11786:SF0">
    <property type="entry name" value="ARYLAMINE N-ACETYLTRANSFERASE 4-RELATED"/>
    <property type="match status" value="1"/>
</dbReference>
<sequence length="303" mass="34813">MASSLTPEDLDHYLEYISLPNRYRGHPADLELLSNLQLYHICAIPYENLGLHYAKDVDISLDVQKIFRKCTSNGRGGYCMENTIFFNHVLRSLGFDVYVTGARARPRVNDVPQGDYTGWMHVVNIVKLDDGTRYMVDVGFGGDLATKPLPLIPGRVTLNLGTQEVRLDFDKIPHMSSDQKLWIYQYRNSPTQPWNASFCFTEVEFLPQDLEVMNFYTSRSTTCFQTFTLLVVKFLRRGDELYGKRMLVNRDVKENLGGTTNLIRECVSEEERITALREMFGIILTEEETWGIKGRVSEITNPK</sequence>
<dbReference type="PANTHER" id="PTHR11786">
    <property type="entry name" value="N-HYDROXYARYLAMINE O-ACETYLTRANSFERASE"/>
    <property type="match status" value="1"/>
</dbReference>
<keyword evidence="2" id="KW-0808">Transferase</keyword>
<evidence type="ECO:0000313" key="3">
    <source>
        <dbReference type="EMBL" id="KAK2028768.1"/>
    </source>
</evidence>
<gene>
    <name evidence="3" type="ORF">LX32DRAFT_618350</name>
</gene>
<dbReference type="InterPro" id="IPR053710">
    <property type="entry name" value="Arylamine_NAT_domain_sf"/>
</dbReference>
<dbReference type="EMBL" id="MU842873">
    <property type="protein sequence ID" value="KAK2028768.1"/>
    <property type="molecule type" value="Genomic_DNA"/>
</dbReference>